<dbReference type="AlphaFoldDB" id="A0A9J6FH65"/>
<keyword evidence="4" id="KW-1185">Reference proteome</keyword>
<dbReference type="Proteomes" id="UP000821853">
    <property type="component" value="Chromosome 1"/>
</dbReference>
<evidence type="ECO:0000313" key="4">
    <source>
        <dbReference type="Proteomes" id="UP000821853"/>
    </source>
</evidence>
<protein>
    <submittedName>
        <fullName evidence="3">Uncharacterized protein</fullName>
    </submittedName>
</protein>
<dbReference type="GO" id="GO:0016020">
    <property type="term" value="C:membrane"/>
    <property type="evidence" value="ECO:0007669"/>
    <property type="project" value="InterPro"/>
</dbReference>
<comment type="similarity">
    <text evidence="1">Belongs to the SecY/SEC61-alpha family.</text>
</comment>
<evidence type="ECO:0000256" key="2">
    <source>
        <dbReference type="SAM" id="Phobius"/>
    </source>
</evidence>
<dbReference type="GO" id="GO:0015031">
    <property type="term" value="P:protein transport"/>
    <property type="evidence" value="ECO:0007669"/>
    <property type="project" value="InterPro"/>
</dbReference>
<keyword evidence="2" id="KW-0812">Transmembrane</keyword>
<dbReference type="InterPro" id="IPR023201">
    <property type="entry name" value="SecY_dom_sf"/>
</dbReference>
<feature type="transmembrane region" description="Helical" evidence="2">
    <location>
        <begin position="92"/>
        <end position="113"/>
    </location>
</feature>
<reference evidence="3 4" key="1">
    <citation type="journal article" date="2020" name="Cell">
        <title>Large-Scale Comparative Analyses of Tick Genomes Elucidate Their Genetic Diversity and Vector Capacities.</title>
        <authorList>
            <consortium name="Tick Genome and Microbiome Consortium (TIGMIC)"/>
            <person name="Jia N."/>
            <person name="Wang J."/>
            <person name="Shi W."/>
            <person name="Du L."/>
            <person name="Sun Y."/>
            <person name="Zhan W."/>
            <person name="Jiang J.F."/>
            <person name="Wang Q."/>
            <person name="Zhang B."/>
            <person name="Ji P."/>
            <person name="Bell-Sakyi L."/>
            <person name="Cui X.M."/>
            <person name="Yuan T.T."/>
            <person name="Jiang B.G."/>
            <person name="Yang W.F."/>
            <person name="Lam T.T."/>
            <person name="Chang Q.C."/>
            <person name="Ding S.J."/>
            <person name="Wang X.J."/>
            <person name="Zhu J.G."/>
            <person name="Ruan X.D."/>
            <person name="Zhao L."/>
            <person name="Wei J.T."/>
            <person name="Ye R.Z."/>
            <person name="Que T.C."/>
            <person name="Du C.H."/>
            <person name="Zhou Y.H."/>
            <person name="Cheng J.X."/>
            <person name="Dai P.F."/>
            <person name="Guo W.B."/>
            <person name="Han X.H."/>
            <person name="Huang E.J."/>
            <person name="Li L.F."/>
            <person name="Wei W."/>
            <person name="Gao Y.C."/>
            <person name="Liu J.Z."/>
            <person name="Shao H.Z."/>
            <person name="Wang X."/>
            <person name="Wang C.C."/>
            <person name="Yang T.C."/>
            <person name="Huo Q.B."/>
            <person name="Li W."/>
            <person name="Chen H.Y."/>
            <person name="Chen S.E."/>
            <person name="Zhou L.G."/>
            <person name="Ni X.B."/>
            <person name="Tian J.H."/>
            <person name="Sheng Y."/>
            <person name="Liu T."/>
            <person name="Pan Y.S."/>
            <person name="Xia L.Y."/>
            <person name="Li J."/>
            <person name="Zhao F."/>
            <person name="Cao W.C."/>
        </authorList>
    </citation>
    <scope>NUCLEOTIDE SEQUENCE [LARGE SCALE GENOMIC DNA]</scope>
    <source>
        <strain evidence="3">HaeL-2018</strain>
    </source>
</reference>
<evidence type="ECO:0000313" key="3">
    <source>
        <dbReference type="EMBL" id="KAH9362394.1"/>
    </source>
</evidence>
<accession>A0A9J6FH65</accession>
<dbReference type="Pfam" id="PF00344">
    <property type="entry name" value="SecY"/>
    <property type="match status" value="1"/>
</dbReference>
<comment type="caution">
    <text evidence="3">The sequence shown here is derived from an EMBL/GenBank/DDBJ whole genome shotgun (WGS) entry which is preliminary data.</text>
</comment>
<dbReference type="SUPFAM" id="SSF103491">
    <property type="entry name" value="Preprotein translocase SecY subunit"/>
    <property type="match status" value="1"/>
</dbReference>
<keyword evidence="2" id="KW-1133">Transmembrane helix</keyword>
<evidence type="ECO:0000256" key="1">
    <source>
        <dbReference type="RuleBase" id="RU004349"/>
    </source>
</evidence>
<dbReference type="VEuPathDB" id="VectorBase:HLOH_065218"/>
<dbReference type="EMBL" id="JABSTR010000001">
    <property type="protein sequence ID" value="KAH9362394.1"/>
    <property type="molecule type" value="Genomic_DNA"/>
</dbReference>
<organism evidence="3 4">
    <name type="scientific">Haemaphysalis longicornis</name>
    <name type="common">Bush tick</name>
    <dbReference type="NCBI Taxonomy" id="44386"/>
    <lineage>
        <taxon>Eukaryota</taxon>
        <taxon>Metazoa</taxon>
        <taxon>Ecdysozoa</taxon>
        <taxon>Arthropoda</taxon>
        <taxon>Chelicerata</taxon>
        <taxon>Arachnida</taxon>
        <taxon>Acari</taxon>
        <taxon>Parasitiformes</taxon>
        <taxon>Ixodida</taxon>
        <taxon>Ixodoidea</taxon>
        <taxon>Ixodidae</taxon>
        <taxon>Haemaphysalinae</taxon>
        <taxon>Haemaphysalis</taxon>
    </lineage>
</organism>
<dbReference type="Gene3D" id="1.10.3370.10">
    <property type="entry name" value="SecY subunit domain"/>
    <property type="match status" value="1"/>
</dbReference>
<dbReference type="PANTHER" id="PTHR10906">
    <property type="entry name" value="SECY/SEC61-ALPHA FAMILY MEMBER"/>
    <property type="match status" value="1"/>
</dbReference>
<gene>
    <name evidence="3" type="ORF">HPB48_018046</name>
</gene>
<dbReference type="InterPro" id="IPR002208">
    <property type="entry name" value="SecY/SEC61-alpha"/>
</dbReference>
<proteinExistence type="inferred from homology"/>
<feature type="transmembrane region" description="Helical" evidence="2">
    <location>
        <begin position="66"/>
        <end position="86"/>
    </location>
</feature>
<sequence length="190" mass="20656">MSPVPVGTRLTQDTISAIAGKSQKSTAAASRTLETKKKKRLSLVDRAHRGSPPCIDRALFERAQKLLGVVITIGQAIIYAMTGMYSDPADTGAGVCFVIIIQLFVAGLIVLLLDELPQKDYSLGSQISRFIATNICETIVWKAFSPTSVNTGLSTEVERAIIALFHLLDTRADKVRVLRDAFYTTNPQTS</sequence>
<name>A0A9J6FH65_HAELO</name>
<keyword evidence="2" id="KW-0472">Membrane</keyword>
<dbReference type="OrthoDB" id="420669at2759"/>